<dbReference type="InterPro" id="IPR024047">
    <property type="entry name" value="MM3350-like_sf"/>
</dbReference>
<gene>
    <name evidence="2" type="ORF">MBHS_04323</name>
</gene>
<protein>
    <submittedName>
        <fullName evidence="2">Plasmid pRiA4b ORF-3-like protein</fullName>
    </submittedName>
</protein>
<proteinExistence type="predicted"/>
<feature type="domain" description="Plasmid pRiA4b Orf3-like" evidence="1">
    <location>
        <begin position="5"/>
        <end position="178"/>
    </location>
</feature>
<dbReference type="EMBL" id="FMSV02000549">
    <property type="protein sequence ID" value="SEH08431.1"/>
    <property type="molecule type" value="Genomic_DNA"/>
</dbReference>
<dbReference type="AlphaFoldDB" id="A0A1H6FG95"/>
<dbReference type="OrthoDB" id="5625061at2"/>
<dbReference type="Proteomes" id="UP000236724">
    <property type="component" value="Unassembled WGS sequence"/>
</dbReference>
<accession>A0A1H6FG95</accession>
<keyword evidence="3" id="KW-1185">Reference proteome</keyword>
<dbReference type="Gene3D" id="3.10.290.30">
    <property type="entry name" value="MM3350-like"/>
    <property type="match status" value="1"/>
</dbReference>
<name>A0A1H6FG95_9GAMM</name>
<dbReference type="InterPro" id="IPR012912">
    <property type="entry name" value="Plasmid_pRiA4b_Orf3-like"/>
</dbReference>
<dbReference type="RefSeq" id="WP_103921973.1">
    <property type="nucleotide sequence ID" value="NZ_FMSV02000549.1"/>
</dbReference>
<evidence type="ECO:0000313" key="3">
    <source>
        <dbReference type="Proteomes" id="UP000236724"/>
    </source>
</evidence>
<dbReference type="PANTHER" id="PTHR41878">
    <property type="entry name" value="LEXA REPRESSOR-RELATED"/>
    <property type="match status" value="1"/>
</dbReference>
<dbReference type="SUPFAM" id="SSF159941">
    <property type="entry name" value="MM3350-like"/>
    <property type="match status" value="1"/>
</dbReference>
<dbReference type="Pfam" id="PF07929">
    <property type="entry name" value="PRiA4_ORF3"/>
    <property type="match status" value="1"/>
</dbReference>
<reference evidence="2 3" key="1">
    <citation type="submission" date="2016-10" db="EMBL/GenBank/DDBJ databases">
        <authorList>
            <person name="de Groot N.N."/>
        </authorList>
    </citation>
    <scope>NUCLEOTIDE SEQUENCE [LARGE SCALE GENOMIC DNA]</scope>
    <source>
        <strain evidence="2">MBHS1</strain>
    </source>
</reference>
<sequence length="189" mass="22340">MPKTIYQIKISLRYSKPPIWRRVLLPAATHLDKLHQIIQIVMDWEGYHLHHFATPGRGFNRFFSTAEMIQNGMMDDMEDESQFQLQDFLRQEKDKLDYVYDFGDDWEHVIMLEKILASDPKIQYPCCSGGRRAAPPEDIGGIPGYEHLLNVLEQPDHPEYEELTEWLADDFDPKVWDQQALNQQLHEQR</sequence>
<organism evidence="2 3">
    <name type="scientific">Candidatus Venteria ishoeyi</name>
    <dbReference type="NCBI Taxonomy" id="1899563"/>
    <lineage>
        <taxon>Bacteria</taxon>
        <taxon>Pseudomonadati</taxon>
        <taxon>Pseudomonadota</taxon>
        <taxon>Gammaproteobacteria</taxon>
        <taxon>Thiotrichales</taxon>
        <taxon>Thiotrichaceae</taxon>
        <taxon>Venteria</taxon>
    </lineage>
</organism>
<evidence type="ECO:0000313" key="2">
    <source>
        <dbReference type="EMBL" id="SEH08431.1"/>
    </source>
</evidence>
<evidence type="ECO:0000259" key="1">
    <source>
        <dbReference type="Pfam" id="PF07929"/>
    </source>
</evidence>
<dbReference type="PANTHER" id="PTHR41878:SF1">
    <property type="entry name" value="TNPR PROTEIN"/>
    <property type="match status" value="1"/>
</dbReference>